<evidence type="ECO:0000256" key="7">
    <source>
        <dbReference type="ARBA" id="ARBA00022840"/>
    </source>
</evidence>
<keyword evidence="9" id="KW-0472">Membrane</keyword>
<organism evidence="12 13">
    <name type="scientific">Flavobacterium potami</name>
    <dbReference type="NCBI Taxonomy" id="2872310"/>
    <lineage>
        <taxon>Bacteria</taxon>
        <taxon>Pseudomonadati</taxon>
        <taxon>Bacteroidota</taxon>
        <taxon>Flavobacteriia</taxon>
        <taxon>Flavobacteriales</taxon>
        <taxon>Flavobacteriaceae</taxon>
        <taxon>Flavobacterium</taxon>
    </lineage>
</organism>
<evidence type="ECO:0000259" key="10">
    <source>
        <dbReference type="Pfam" id="PF02518"/>
    </source>
</evidence>
<evidence type="ECO:0000256" key="3">
    <source>
        <dbReference type="ARBA" id="ARBA00022553"/>
    </source>
</evidence>
<dbReference type="InterPro" id="IPR036890">
    <property type="entry name" value="HATPase_C_sf"/>
</dbReference>
<evidence type="ECO:0000256" key="8">
    <source>
        <dbReference type="ARBA" id="ARBA00023012"/>
    </source>
</evidence>
<dbReference type="Gene3D" id="3.30.565.10">
    <property type="entry name" value="Histidine kinase-like ATPase, C-terminal domain"/>
    <property type="match status" value="1"/>
</dbReference>
<dbReference type="Proteomes" id="UP001139366">
    <property type="component" value="Unassembled WGS sequence"/>
</dbReference>
<dbReference type="Pfam" id="PF07730">
    <property type="entry name" value="HisKA_3"/>
    <property type="match status" value="1"/>
</dbReference>
<protein>
    <recommendedName>
        <fullName evidence="2">histidine kinase</fullName>
        <ecNumber evidence="2">2.7.13.3</ecNumber>
    </recommendedName>
</protein>
<evidence type="ECO:0000256" key="5">
    <source>
        <dbReference type="ARBA" id="ARBA00022741"/>
    </source>
</evidence>
<proteinExistence type="predicted"/>
<evidence type="ECO:0000256" key="2">
    <source>
        <dbReference type="ARBA" id="ARBA00012438"/>
    </source>
</evidence>
<dbReference type="GO" id="GO:0016020">
    <property type="term" value="C:membrane"/>
    <property type="evidence" value="ECO:0007669"/>
    <property type="project" value="InterPro"/>
</dbReference>
<dbReference type="InterPro" id="IPR011990">
    <property type="entry name" value="TPR-like_helical_dom_sf"/>
</dbReference>
<keyword evidence="9" id="KW-0812">Transmembrane</keyword>
<dbReference type="RefSeq" id="WP_223706876.1">
    <property type="nucleotide sequence ID" value="NZ_JAINUY010000004.1"/>
</dbReference>
<dbReference type="EMBL" id="JAINUY010000004">
    <property type="protein sequence ID" value="MBZ4035947.1"/>
    <property type="molecule type" value="Genomic_DNA"/>
</dbReference>
<dbReference type="PANTHER" id="PTHR24421">
    <property type="entry name" value="NITRATE/NITRITE SENSOR PROTEIN NARX-RELATED"/>
    <property type="match status" value="1"/>
</dbReference>
<keyword evidence="3" id="KW-0597">Phosphoprotein</keyword>
<feature type="domain" description="Signal transduction histidine kinase subgroup 3 dimerisation and phosphoacceptor" evidence="11">
    <location>
        <begin position="390"/>
        <end position="449"/>
    </location>
</feature>
<gene>
    <name evidence="12" type="ORF">K6T82_14320</name>
</gene>
<evidence type="ECO:0000313" key="13">
    <source>
        <dbReference type="Proteomes" id="UP001139366"/>
    </source>
</evidence>
<keyword evidence="4" id="KW-0808">Transferase</keyword>
<dbReference type="GO" id="GO:0046983">
    <property type="term" value="F:protein dimerization activity"/>
    <property type="evidence" value="ECO:0007669"/>
    <property type="project" value="InterPro"/>
</dbReference>
<dbReference type="InterPro" id="IPR003594">
    <property type="entry name" value="HATPase_dom"/>
</dbReference>
<keyword evidence="9" id="KW-1133">Transmembrane helix</keyword>
<dbReference type="InterPro" id="IPR011712">
    <property type="entry name" value="Sig_transdc_His_kin_sub3_dim/P"/>
</dbReference>
<dbReference type="GO" id="GO:0000155">
    <property type="term" value="F:phosphorelay sensor kinase activity"/>
    <property type="evidence" value="ECO:0007669"/>
    <property type="project" value="InterPro"/>
</dbReference>
<comment type="caution">
    <text evidence="12">The sequence shown here is derived from an EMBL/GenBank/DDBJ whole genome shotgun (WGS) entry which is preliminary data.</text>
</comment>
<dbReference type="CDD" id="cd16917">
    <property type="entry name" value="HATPase_UhpB-NarQ-NarX-like"/>
    <property type="match status" value="1"/>
</dbReference>
<keyword evidence="5" id="KW-0547">Nucleotide-binding</keyword>
<evidence type="ECO:0000259" key="11">
    <source>
        <dbReference type="Pfam" id="PF07730"/>
    </source>
</evidence>
<dbReference type="EC" id="2.7.13.3" evidence="2"/>
<comment type="catalytic activity">
    <reaction evidence="1">
        <text>ATP + protein L-histidine = ADP + protein N-phospho-L-histidine.</text>
        <dbReference type="EC" id="2.7.13.3"/>
    </reaction>
</comment>
<accession>A0A9X1KRD9</accession>
<sequence length="582" mass="67546">MKLYYSLYFLFSAVFVFSQKTIPDKEEAFGKCKIGSCKVARSIAIAEKHLELDRIEDAQKWLDYSKKMLLKCPNDKQQYLINSLQSELFYYSGLFQFGLHESQKAIKLATFTRDSLHLSNAFLLEGINWFEMGKIPKAEKSFHKAKKYFPVTYHINYKRYQINKEYIYNNIAQLKIKIQQLDSAHFYNKQAYNFAKKLKDIRCIANVERTFGELFLKKNQQDSAEFYFKKSIITSLNGAIYDTALLGYGNLIESGSGNPKTDHYYFEKGQEIINRHNVNASFQKLFYEQSFNKFQSVNNPILLLSIQDKLLRIEKNINKNGNFHTQNITDQYINSEKKLLLSKINQLDKEKNIKILQLLATIFFGLILMLIIVIIRRKNRLQKKILDQKNEISKDLHDDIGSELSSILINANLLKNYDPNEKQKILIDKISNTSSEISQRLNAFIWSLNADNNNVQNFTEYVKQYAYKFFDGTEIKLLFSDDIDAISNRILNGNSRKNLFFSIKEALNNTVKHADATKVIFTISSIDKKGVLITIKDNGKGIQEENKFGNGLINIKKRITHLKGNVKIQSDNGLKISIEIYF</sequence>
<keyword evidence="13" id="KW-1185">Reference proteome</keyword>
<dbReference type="AlphaFoldDB" id="A0A9X1KRD9"/>
<evidence type="ECO:0000256" key="9">
    <source>
        <dbReference type="SAM" id="Phobius"/>
    </source>
</evidence>
<name>A0A9X1KRD9_9FLAO</name>
<evidence type="ECO:0000256" key="1">
    <source>
        <dbReference type="ARBA" id="ARBA00000085"/>
    </source>
</evidence>
<dbReference type="Pfam" id="PF02518">
    <property type="entry name" value="HATPase_c"/>
    <property type="match status" value="1"/>
</dbReference>
<feature type="domain" description="Histidine kinase/HSP90-like ATPase" evidence="10">
    <location>
        <begin position="501"/>
        <end position="579"/>
    </location>
</feature>
<dbReference type="GO" id="GO:0005524">
    <property type="term" value="F:ATP binding"/>
    <property type="evidence" value="ECO:0007669"/>
    <property type="project" value="UniProtKB-KW"/>
</dbReference>
<feature type="transmembrane region" description="Helical" evidence="9">
    <location>
        <begin position="355"/>
        <end position="375"/>
    </location>
</feature>
<evidence type="ECO:0000313" key="12">
    <source>
        <dbReference type="EMBL" id="MBZ4035947.1"/>
    </source>
</evidence>
<evidence type="ECO:0000256" key="4">
    <source>
        <dbReference type="ARBA" id="ARBA00022679"/>
    </source>
</evidence>
<keyword evidence="7" id="KW-0067">ATP-binding</keyword>
<keyword evidence="6" id="KW-0418">Kinase</keyword>
<dbReference type="SUPFAM" id="SSF48452">
    <property type="entry name" value="TPR-like"/>
    <property type="match status" value="1"/>
</dbReference>
<dbReference type="SUPFAM" id="SSF55874">
    <property type="entry name" value="ATPase domain of HSP90 chaperone/DNA topoisomerase II/histidine kinase"/>
    <property type="match status" value="1"/>
</dbReference>
<evidence type="ECO:0000256" key="6">
    <source>
        <dbReference type="ARBA" id="ARBA00022777"/>
    </source>
</evidence>
<keyword evidence="8" id="KW-0902">Two-component regulatory system</keyword>
<dbReference type="Gene3D" id="1.25.40.10">
    <property type="entry name" value="Tetratricopeptide repeat domain"/>
    <property type="match status" value="1"/>
</dbReference>
<dbReference type="PANTHER" id="PTHR24421:SF10">
    <property type="entry name" value="NITRATE_NITRITE SENSOR PROTEIN NARQ"/>
    <property type="match status" value="1"/>
</dbReference>
<dbReference type="InterPro" id="IPR050482">
    <property type="entry name" value="Sensor_HK_TwoCompSys"/>
</dbReference>
<reference evidence="12 13" key="1">
    <citation type="journal article" date="2023" name="Antonie Van Leeuwenhoek">
        <title>Flavobacterium potami sp. nov., a multi-metal resistance genes harbouring bacterium isolated from shallow river silt.</title>
        <authorList>
            <person name="Li S."/>
            <person name="Mao S."/>
            <person name="Mu W."/>
            <person name="Guo B."/>
            <person name="Li C."/>
            <person name="Zhu Q."/>
            <person name="Hou X."/>
            <person name="Zhao Y."/>
            <person name="Wei S."/>
            <person name="Liu H."/>
            <person name="Liu A."/>
        </authorList>
    </citation>
    <scope>NUCLEOTIDE SEQUENCE [LARGE SCALE GENOMIC DNA]</scope>
    <source>
        <strain evidence="12 13">17A</strain>
    </source>
</reference>